<proteinExistence type="inferred from homology"/>
<dbReference type="SUPFAM" id="SSF51690">
    <property type="entry name" value="Nicotinate/Quinolinate PRTase C-terminal domain-like"/>
    <property type="match status" value="1"/>
</dbReference>
<name>A0A100JIZ6_STRSC</name>
<keyword evidence="9" id="KW-0328">Glycosyltransferase</keyword>
<dbReference type="UniPathway" id="UPA00253">
    <property type="reaction ID" value="UER00457"/>
</dbReference>
<dbReference type="EC" id="6.3.4.21" evidence="3"/>
<keyword evidence="9" id="KW-0808">Transferase</keyword>
<evidence type="ECO:0000256" key="7">
    <source>
        <dbReference type="SAM" id="MobiDB-lite"/>
    </source>
</evidence>
<evidence type="ECO:0000313" key="10">
    <source>
        <dbReference type="Proteomes" id="UP000067448"/>
    </source>
</evidence>
<reference evidence="10" key="1">
    <citation type="submission" date="2015-11" db="EMBL/GenBank/DDBJ databases">
        <authorList>
            <consortium name="Cross-ministerial Strategic Innovation Promotion Program (SIP) consortium"/>
            <person name="Tomihama T."/>
            <person name="Ikenaga M."/>
            <person name="Sakai M."/>
            <person name="Okubo T."/>
            <person name="Ikeda S."/>
        </authorList>
    </citation>
    <scope>NUCLEOTIDE SEQUENCE [LARGE SCALE GENOMIC DNA]</scope>
    <source>
        <strain evidence="10">S58</strain>
    </source>
</reference>
<dbReference type="PANTHER" id="PTHR11098:SF1">
    <property type="entry name" value="NICOTINATE PHOSPHORIBOSYLTRANSFERASE"/>
    <property type="match status" value="1"/>
</dbReference>
<dbReference type="InterPro" id="IPR036068">
    <property type="entry name" value="Nicotinate_pribotase-like_C"/>
</dbReference>
<feature type="region of interest" description="Disordered" evidence="7">
    <location>
        <begin position="155"/>
        <end position="181"/>
    </location>
</feature>
<comment type="pathway">
    <text evidence="1">Cofactor biosynthesis; NAD(+) biosynthesis; nicotinate D-ribonucleotide from nicotinate: step 1/1.</text>
</comment>
<comment type="caution">
    <text evidence="9">The sequence shown here is derived from an EMBL/GenBank/DDBJ whole genome shotgun (WGS) entry which is preliminary data.</text>
</comment>
<evidence type="ECO:0000256" key="3">
    <source>
        <dbReference type="ARBA" id="ARBA00013236"/>
    </source>
</evidence>
<dbReference type="Pfam" id="PF17767">
    <property type="entry name" value="NAPRTase_N"/>
    <property type="match status" value="1"/>
</dbReference>
<evidence type="ECO:0000256" key="4">
    <source>
        <dbReference type="ARBA" id="ARBA00022553"/>
    </source>
</evidence>
<keyword evidence="6" id="KW-0662">Pyridine nucleotide biosynthesis</keyword>
<evidence type="ECO:0000256" key="5">
    <source>
        <dbReference type="ARBA" id="ARBA00022598"/>
    </source>
</evidence>
<keyword evidence="4" id="KW-0597">Phosphoprotein</keyword>
<feature type="domain" description="Nicotinate phosphoribosyltransferase N-terminal" evidence="8">
    <location>
        <begin position="7"/>
        <end position="128"/>
    </location>
</feature>
<dbReference type="InterPro" id="IPR040727">
    <property type="entry name" value="NAPRTase_N"/>
</dbReference>
<organism evidence="9 10">
    <name type="scientific">Streptomyces scabiei</name>
    <dbReference type="NCBI Taxonomy" id="1930"/>
    <lineage>
        <taxon>Bacteria</taxon>
        <taxon>Bacillati</taxon>
        <taxon>Actinomycetota</taxon>
        <taxon>Actinomycetes</taxon>
        <taxon>Kitasatosporales</taxon>
        <taxon>Streptomycetaceae</taxon>
        <taxon>Streptomyces</taxon>
    </lineage>
</organism>
<dbReference type="GO" id="GO:0004516">
    <property type="term" value="F:nicotinate phosphoribosyltransferase activity"/>
    <property type="evidence" value="ECO:0007669"/>
    <property type="project" value="UniProtKB-EC"/>
</dbReference>
<dbReference type="Gene3D" id="3.20.140.10">
    <property type="entry name" value="nicotinate phosphoribosyltransferase"/>
    <property type="match status" value="1"/>
</dbReference>
<keyword evidence="5 9" id="KW-0436">Ligase</keyword>
<gene>
    <name evidence="9" type="primary">pncB2</name>
    <name evidence="9" type="ORF">SsS58_00740</name>
</gene>
<dbReference type="Proteomes" id="UP000067448">
    <property type="component" value="Unassembled WGS sequence"/>
</dbReference>
<evidence type="ECO:0000259" key="8">
    <source>
        <dbReference type="Pfam" id="PF17767"/>
    </source>
</evidence>
<protein>
    <recommendedName>
        <fullName evidence="3">nicotinate phosphoribosyltransferase</fullName>
        <ecNumber evidence="3">6.3.4.21</ecNumber>
    </recommendedName>
</protein>
<accession>A0A100JIZ6</accession>
<dbReference type="AlphaFoldDB" id="A0A100JIZ6"/>
<evidence type="ECO:0000256" key="1">
    <source>
        <dbReference type="ARBA" id="ARBA00004952"/>
    </source>
</evidence>
<dbReference type="PANTHER" id="PTHR11098">
    <property type="entry name" value="NICOTINATE PHOSPHORIBOSYLTRANSFERASE"/>
    <property type="match status" value="1"/>
</dbReference>
<evidence type="ECO:0000256" key="2">
    <source>
        <dbReference type="ARBA" id="ARBA00010897"/>
    </source>
</evidence>
<sequence>MSDATTVDLYEVTMAMAYLREGMTAPATFGLFVRDLPPERGFLITAGLESARDHLAGFHVGPEDVDAFAAALHRPRRDLAPLLGLEFTGRVRAVPEGRVVLAGEPLLEVTAALPEAQLVETYLLNRLSHQTAVGSTHTCRGCRGRSVSGLRVQAGGVRRPPGDETVVGEGDGARRQAGVPPSRPCRVIGLADEEPTDGAMALLETVMRNGRRTGRPSTLDECRARCADDMARLPASARRIGAPVAPRATSSGRLTELTAQVRHRVETMVAAHRPAPG</sequence>
<dbReference type="GO" id="GO:0016757">
    <property type="term" value="F:glycosyltransferase activity"/>
    <property type="evidence" value="ECO:0007669"/>
    <property type="project" value="UniProtKB-KW"/>
</dbReference>
<dbReference type="EMBL" id="BCMM01000002">
    <property type="protein sequence ID" value="GAQ60400.1"/>
    <property type="molecule type" value="Genomic_DNA"/>
</dbReference>
<dbReference type="GO" id="GO:0034355">
    <property type="term" value="P:NAD+ biosynthetic process via the salvage pathway"/>
    <property type="evidence" value="ECO:0007669"/>
    <property type="project" value="TreeGrafter"/>
</dbReference>
<evidence type="ECO:0000313" key="9">
    <source>
        <dbReference type="EMBL" id="GAQ60400.1"/>
    </source>
</evidence>
<comment type="similarity">
    <text evidence="2">Belongs to the NAPRTase family.</text>
</comment>
<dbReference type="InterPro" id="IPR007229">
    <property type="entry name" value="Nic_PRibTrfase-Fam"/>
</dbReference>
<reference evidence="10" key="3">
    <citation type="submission" date="2016-02" db="EMBL/GenBank/DDBJ databases">
        <title>Draft genome of pathogenic Streptomyces sp. in Japan.</title>
        <authorList>
            <person name="Tomihama T."/>
            <person name="Ikenaga M."/>
            <person name="Sakai M."/>
            <person name="Okubo T."/>
            <person name="Ikeda S."/>
        </authorList>
    </citation>
    <scope>NUCLEOTIDE SEQUENCE [LARGE SCALE GENOMIC DNA]</scope>
    <source>
        <strain evidence="10">S58</strain>
    </source>
</reference>
<evidence type="ECO:0000256" key="6">
    <source>
        <dbReference type="ARBA" id="ARBA00022642"/>
    </source>
</evidence>
<reference evidence="9 10" key="2">
    <citation type="journal article" date="2016" name="Genome Announc.">
        <title>Draft Genome Sequences of Streptomyces scabiei S58, Streptomyces turgidiscabies T45, and Streptomyces acidiscabies a10, the Pathogens of Potato Common Scab, Isolated in Japan.</title>
        <authorList>
            <person name="Tomihama T."/>
            <person name="Nishi Y."/>
            <person name="Sakai M."/>
            <person name="Ikenaga M."/>
            <person name="Okubo T."/>
            <person name="Ikeda S."/>
        </authorList>
    </citation>
    <scope>NUCLEOTIDE SEQUENCE [LARGE SCALE GENOMIC DNA]</scope>
    <source>
        <strain evidence="9 10">S58</strain>
    </source>
</reference>
<dbReference type="SUPFAM" id="SSF54675">
    <property type="entry name" value="Nicotinate/Quinolinate PRTase N-terminal domain-like"/>
    <property type="match status" value="1"/>
</dbReference>
<dbReference type="GO" id="GO:0005829">
    <property type="term" value="C:cytosol"/>
    <property type="evidence" value="ECO:0007669"/>
    <property type="project" value="TreeGrafter"/>
</dbReference>